<dbReference type="Gene3D" id="3.10.10.10">
    <property type="entry name" value="HIV Type 1 Reverse Transcriptase, subunit A, domain 1"/>
    <property type="match status" value="1"/>
</dbReference>
<feature type="region of interest" description="Disordered" evidence="2">
    <location>
        <begin position="308"/>
        <end position="330"/>
    </location>
</feature>
<feature type="region of interest" description="Disordered" evidence="2">
    <location>
        <begin position="1"/>
        <end position="60"/>
    </location>
</feature>
<feature type="compositionally biased region" description="Polar residues" evidence="2">
    <location>
        <begin position="456"/>
        <end position="466"/>
    </location>
</feature>
<keyword evidence="1" id="KW-0863">Zinc-finger</keyword>
<dbReference type="GO" id="GO:0003964">
    <property type="term" value="F:RNA-directed DNA polymerase activity"/>
    <property type="evidence" value="ECO:0007669"/>
    <property type="project" value="UniProtKB-KW"/>
</dbReference>
<evidence type="ECO:0000313" key="5">
    <source>
        <dbReference type="EMBL" id="GJT17923.1"/>
    </source>
</evidence>
<dbReference type="SMART" id="SM00343">
    <property type="entry name" value="ZnF_C2HC"/>
    <property type="match status" value="1"/>
</dbReference>
<evidence type="ECO:0000259" key="3">
    <source>
        <dbReference type="PROSITE" id="PS50158"/>
    </source>
</evidence>
<evidence type="ECO:0000259" key="4">
    <source>
        <dbReference type="PROSITE" id="PS50878"/>
    </source>
</evidence>
<feature type="compositionally biased region" description="Polar residues" evidence="2">
    <location>
        <begin position="1"/>
        <end position="10"/>
    </location>
</feature>
<dbReference type="InterPro" id="IPR053134">
    <property type="entry name" value="RNA-dir_DNA_polymerase"/>
</dbReference>
<keyword evidence="6" id="KW-1185">Reference proteome</keyword>
<accession>A0ABQ5BVZ5</accession>
<organism evidence="5 6">
    <name type="scientific">Tanacetum coccineum</name>
    <dbReference type="NCBI Taxonomy" id="301880"/>
    <lineage>
        <taxon>Eukaryota</taxon>
        <taxon>Viridiplantae</taxon>
        <taxon>Streptophyta</taxon>
        <taxon>Embryophyta</taxon>
        <taxon>Tracheophyta</taxon>
        <taxon>Spermatophyta</taxon>
        <taxon>Magnoliopsida</taxon>
        <taxon>eudicotyledons</taxon>
        <taxon>Gunneridae</taxon>
        <taxon>Pentapetalae</taxon>
        <taxon>asterids</taxon>
        <taxon>campanulids</taxon>
        <taxon>Asterales</taxon>
        <taxon>Asteraceae</taxon>
        <taxon>Asteroideae</taxon>
        <taxon>Anthemideae</taxon>
        <taxon>Anthemidinae</taxon>
        <taxon>Tanacetum</taxon>
    </lineage>
</organism>
<feature type="domain" description="Reverse transcriptase" evidence="4">
    <location>
        <begin position="718"/>
        <end position="883"/>
    </location>
</feature>
<evidence type="ECO:0000256" key="2">
    <source>
        <dbReference type="SAM" id="MobiDB-lite"/>
    </source>
</evidence>
<reference evidence="5" key="1">
    <citation type="journal article" date="2022" name="Int. J. Mol. Sci.">
        <title>Draft Genome of Tanacetum Coccineum: Genomic Comparison of Closely Related Tanacetum-Family Plants.</title>
        <authorList>
            <person name="Yamashiro T."/>
            <person name="Shiraishi A."/>
            <person name="Nakayama K."/>
            <person name="Satake H."/>
        </authorList>
    </citation>
    <scope>NUCLEOTIDE SEQUENCE</scope>
</reference>
<name>A0ABQ5BVZ5_9ASTR</name>
<dbReference type="Gene3D" id="4.10.60.10">
    <property type="entry name" value="Zinc finger, CCHC-type"/>
    <property type="match status" value="1"/>
</dbReference>
<dbReference type="PANTHER" id="PTHR24559">
    <property type="entry name" value="TRANSPOSON TY3-I GAG-POL POLYPROTEIN"/>
    <property type="match status" value="1"/>
</dbReference>
<keyword evidence="1" id="KW-0862">Zinc</keyword>
<dbReference type="Pfam" id="PF00078">
    <property type="entry name" value="RVT_1"/>
    <property type="match status" value="1"/>
</dbReference>
<feature type="domain" description="CCHC-type" evidence="3">
    <location>
        <begin position="513"/>
        <end position="528"/>
    </location>
</feature>
<dbReference type="InterPro" id="IPR043128">
    <property type="entry name" value="Rev_trsase/Diguanyl_cyclase"/>
</dbReference>
<feature type="compositionally biased region" description="Basic and acidic residues" evidence="2">
    <location>
        <begin position="445"/>
        <end position="455"/>
    </location>
</feature>
<dbReference type="PROSITE" id="PS50878">
    <property type="entry name" value="RT_POL"/>
    <property type="match status" value="1"/>
</dbReference>
<dbReference type="PROSITE" id="PS50158">
    <property type="entry name" value="ZF_CCHC"/>
    <property type="match status" value="1"/>
</dbReference>
<dbReference type="PANTHER" id="PTHR24559:SF427">
    <property type="entry name" value="RNA-DIRECTED DNA POLYMERASE"/>
    <property type="match status" value="1"/>
</dbReference>
<proteinExistence type="predicted"/>
<gene>
    <name evidence="5" type="ORF">Tco_0876629</name>
</gene>
<dbReference type="CDD" id="cd01647">
    <property type="entry name" value="RT_LTR"/>
    <property type="match status" value="1"/>
</dbReference>
<dbReference type="InterPro" id="IPR043502">
    <property type="entry name" value="DNA/RNA_pol_sf"/>
</dbReference>
<dbReference type="InterPro" id="IPR001878">
    <property type="entry name" value="Znf_CCHC"/>
</dbReference>
<dbReference type="Gene3D" id="3.30.70.270">
    <property type="match status" value="1"/>
</dbReference>
<protein>
    <submittedName>
        <fullName evidence="5">Reverse transcriptase domain-containing protein</fullName>
    </submittedName>
</protein>
<dbReference type="Proteomes" id="UP001151760">
    <property type="component" value="Unassembled WGS sequence"/>
</dbReference>
<keyword evidence="5" id="KW-0808">Transferase</keyword>
<reference evidence="5" key="2">
    <citation type="submission" date="2022-01" db="EMBL/GenBank/DDBJ databases">
        <authorList>
            <person name="Yamashiro T."/>
            <person name="Shiraishi A."/>
            <person name="Satake H."/>
            <person name="Nakayama K."/>
        </authorList>
    </citation>
    <scope>NUCLEOTIDE SEQUENCE</scope>
</reference>
<evidence type="ECO:0000256" key="1">
    <source>
        <dbReference type="PROSITE-ProRule" id="PRU00047"/>
    </source>
</evidence>
<feature type="region of interest" description="Disordered" evidence="2">
    <location>
        <begin position="445"/>
        <end position="467"/>
    </location>
</feature>
<dbReference type="SUPFAM" id="SSF56672">
    <property type="entry name" value="DNA/RNA polymerases"/>
    <property type="match status" value="1"/>
</dbReference>
<dbReference type="InterPro" id="IPR000477">
    <property type="entry name" value="RT_dom"/>
</dbReference>
<dbReference type="InterPro" id="IPR036875">
    <property type="entry name" value="Znf_CCHC_sf"/>
</dbReference>
<dbReference type="EMBL" id="BQNB010013598">
    <property type="protein sequence ID" value="GJT17923.1"/>
    <property type="molecule type" value="Genomic_DNA"/>
</dbReference>
<comment type="caution">
    <text evidence="5">The sequence shown here is derived from an EMBL/GenBank/DDBJ whole genome shotgun (WGS) entry which is preliminary data.</text>
</comment>
<keyword evidence="5" id="KW-0548">Nucleotidyltransferase</keyword>
<keyword evidence="5" id="KW-0695">RNA-directed DNA polymerase</keyword>
<evidence type="ECO:0000313" key="6">
    <source>
        <dbReference type="Proteomes" id="UP001151760"/>
    </source>
</evidence>
<dbReference type="SUPFAM" id="SSF57756">
    <property type="entry name" value="Retrovirus zinc finger-like domains"/>
    <property type="match status" value="1"/>
</dbReference>
<feature type="compositionally biased region" description="Pro residues" evidence="2">
    <location>
        <begin position="18"/>
        <end position="28"/>
    </location>
</feature>
<dbReference type="Pfam" id="PF00098">
    <property type="entry name" value="zf-CCHC"/>
    <property type="match status" value="1"/>
</dbReference>
<sequence length="883" mass="100051">MSSSSSHATVTYTSSPEEAPPSPIPAPAYPDYLAPSDDEVPAEDQPLPADASPTADSLGYIADSEPIEDDFEEDLEMDHVDYVDTEPYETNESAATPPSPHIVVPLSQIGLCGARKTTGSTLARGVDYGFIDTLDANIRATDERVMAALKEVNERMTDLAAIYRHANEEFYTRHQDAQDDRALLQACISTLGRKRRYFHYMSFSYEREAHYAHQAWAHSEGRSQAMEAQSEHYMLRELERTRDAERQDGPGRLCSQKRRKIDPKTLRPISILAACIKMAPKKTPMSDAAIKALIDQGVADALADYEASRGSGNGHDSHGSRRGSGRTPNPTRECMYSDFLRCQPLNLKGTEGVIGEIKKLEIEIWNLKVKETDVVSYTQRFQELALMCGRMFPKESDQVEKYVGELPDMIQGSVMASKPKIMQETIEIANDLMDQKVRTFTERQAENKRKLDDNIRNNQTQQQPFKRQNVARAYTAGPGEKKEYGGSLPLCTKRPTAANNQRALGAIQKVVTCYECGVQGHYKKDCPKLKNKNHGNQAENVKAHGKAYVLGGGETNTESNVVIEIGSFDVTIDMDWLLLYHAVIVCDEKIVRVSFGNKKLIILGDGSNLENESRLNIISCTKTHKYFLEGCHVFLAHITKKKTKKKANYKSNEKRLEDVPVVRDFPEVFHEDLSSIPPTREVEFQIDLIPGVAPVARAPYRLASFERKELSDQLQELFDKGFIRPSSSPWGALVLFVKKKYGSFRMCIDYRELNKLTVKNRYPHPRIDDLFDQLQGSSVYSKINLRSGYHHLRVRKEDIPKTAFRTRYGHYEFQVMPFGLKNAPTVFMDLMNRLCKPYLDNFVIVFIDDILIYLKNQQENEGHLMHRYAVSSLMDTGYWSSEQ</sequence>
<keyword evidence="1" id="KW-0479">Metal-binding</keyword>